<reference evidence="4 5" key="1">
    <citation type="journal article" date="2016" name="Environ. Microbiol.">
        <title>New Methyloceanibacter diversity from North Sea sediments includes methanotroph containing solely the soluble methane monooxygenase.</title>
        <authorList>
            <person name="Vekeman B."/>
            <person name="Kerckhof F.M."/>
            <person name="Cremers G."/>
            <person name="de Vos P."/>
            <person name="Vandamme P."/>
            <person name="Boon N."/>
            <person name="Op den Camp H.J."/>
            <person name="Heylen K."/>
        </authorList>
    </citation>
    <scope>NUCLEOTIDE SEQUENCE [LARGE SCALE GENOMIC DNA]</scope>
    <source>
        <strain evidence="4 5">R-67177</strain>
    </source>
</reference>
<evidence type="ECO:0000256" key="3">
    <source>
        <dbReference type="RuleBase" id="RU362118"/>
    </source>
</evidence>
<evidence type="ECO:0000313" key="4">
    <source>
        <dbReference type="EMBL" id="ODS04038.1"/>
    </source>
</evidence>
<evidence type="ECO:0000313" key="5">
    <source>
        <dbReference type="Proteomes" id="UP000095042"/>
    </source>
</evidence>
<dbReference type="Gene3D" id="3.90.1150.10">
    <property type="entry name" value="Aspartate Aminotransferase, domain 1"/>
    <property type="match status" value="1"/>
</dbReference>
<keyword evidence="2 3" id="KW-0663">Pyridoxal phosphate</keyword>
<dbReference type="PANTHER" id="PTHR11808:SF80">
    <property type="entry name" value="CYSTATHIONINE GAMMA-LYASE"/>
    <property type="match status" value="1"/>
</dbReference>
<accession>A0A1E3WDZ4</accession>
<dbReference type="SUPFAM" id="SSF53383">
    <property type="entry name" value="PLP-dependent transferases"/>
    <property type="match status" value="1"/>
</dbReference>
<dbReference type="Proteomes" id="UP000095042">
    <property type="component" value="Unassembled WGS sequence"/>
</dbReference>
<evidence type="ECO:0008006" key="6">
    <source>
        <dbReference type="Google" id="ProtNLM"/>
    </source>
</evidence>
<dbReference type="GO" id="GO:0030170">
    <property type="term" value="F:pyridoxal phosphate binding"/>
    <property type="evidence" value="ECO:0007669"/>
    <property type="project" value="InterPro"/>
</dbReference>
<comment type="similarity">
    <text evidence="3">Belongs to the trans-sulfuration enzymes family.</text>
</comment>
<dbReference type="InterPro" id="IPR015422">
    <property type="entry name" value="PyrdxlP-dep_Trfase_small"/>
</dbReference>
<dbReference type="AlphaFoldDB" id="A0A1E3WDZ4"/>
<dbReference type="EMBL" id="LPWD01000024">
    <property type="protein sequence ID" value="ODS04038.1"/>
    <property type="molecule type" value="Genomic_DNA"/>
</dbReference>
<protein>
    <recommendedName>
        <fullName evidence="6">O-succinylhomoserine sulfhydrylase</fullName>
    </recommendedName>
</protein>
<dbReference type="PANTHER" id="PTHR11808">
    <property type="entry name" value="TRANS-SULFURATION ENZYME FAMILY MEMBER"/>
    <property type="match status" value="1"/>
</dbReference>
<dbReference type="GO" id="GO:0005737">
    <property type="term" value="C:cytoplasm"/>
    <property type="evidence" value="ECO:0007669"/>
    <property type="project" value="TreeGrafter"/>
</dbReference>
<name>A0A1E3WDZ4_9HYPH</name>
<sequence length="94" mass="9873">MANGGPMVAFEAKGGKDAAFAVLNALDLFKISNNLGDAKSLATHPATTTHQRLTDAARAELGIFDNTIRLSIGLEEPNDLEADLDHALTAAKAR</sequence>
<comment type="cofactor">
    <cofactor evidence="1 3">
        <name>pyridoxal 5'-phosphate</name>
        <dbReference type="ChEBI" id="CHEBI:597326"/>
    </cofactor>
</comment>
<evidence type="ECO:0000256" key="1">
    <source>
        <dbReference type="ARBA" id="ARBA00001933"/>
    </source>
</evidence>
<dbReference type="InterPro" id="IPR000277">
    <property type="entry name" value="Cys/Met-Metab_PyrdxlP-dep_enz"/>
</dbReference>
<evidence type="ECO:0000256" key="2">
    <source>
        <dbReference type="ARBA" id="ARBA00022898"/>
    </source>
</evidence>
<keyword evidence="5" id="KW-1185">Reference proteome</keyword>
<comment type="caution">
    <text evidence="4">The sequence shown here is derived from an EMBL/GenBank/DDBJ whole genome shotgun (WGS) entry which is preliminary data.</text>
</comment>
<dbReference type="InterPro" id="IPR015424">
    <property type="entry name" value="PyrdxlP-dep_Trfase"/>
</dbReference>
<organism evidence="4 5">
    <name type="scientific">Methyloceanibacter marginalis</name>
    <dbReference type="NCBI Taxonomy" id="1774971"/>
    <lineage>
        <taxon>Bacteria</taxon>
        <taxon>Pseudomonadati</taxon>
        <taxon>Pseudomonadota</taxon>
        <taxon>Alphaproteobacteria</taxon>
        <taxon>Hyphomicrobiales</taxon>
        <taxon>Hyphomicrobiaceae</taxon>
        <taxon>Methyloceanibacter</taxon>
    </lineage>
</organism>
<gene>
    <name evidence="4" type="ORF">AUC71_00470</name>
</gene>
<dbReference type="GO" id="GO:0019346">
    <property type="term" value="P:transsulfuration"/>
    <property type="evidence" value="ECO:0007669"/>
    <property type="project" value="InterPro"/>
</dbReference>
<proteinExistence type="inferred from homology"/>
<dbReference type="GO" id="GO:0016846">
    <property type="term" value="F:carbon-sulfur lyase activity"/>
    <property type="evidence" value="ECO:0007669"/>
    <property type="project" value="TreeGrafter"/>
</dbReference>
<dbReference type="Pfam" id="PF01053">
    <property type="entry name" value="Cys_Met_Meta_PP"/>
    <property type="match status" value="1"/>
</dbReference>